<evidence type="ECO:0000256" key="1">
    <source>
        <dbReference type="SAM" id="MobiDB-lite"/>
    </source>
</evidence>
<feature type="transmembrane region" description="Helical" evidence="2">
    <location>
        <begin position="15"/>
        <end position="34"/>
    </location>
</feature>
<keyword evidence="2" id="KW-0812">Transmembrane</keyword>
<evidence type="ECO:0000313" key="4">
    <source>
        <dbReference type="Proteomes" id="UP001149079"/>
    </source>
</evidence>
<dbReference type="Proteomes" id="UP001149079">
    <property type="component" value="Unassembled WGS sequence"/>
</dbReference>
<feature type="transmembrane region" description="Helical" evidence="2">
    <location>
        <begin position="40"/>
        <end position="62"/>
    </location>
</feature>
<sequence length="145" mass="16045">MPFPFETSPFYQRPFLIAWTCIHNLFTITVFAVIPILAGLAIVLGICFIVFAILAGVFKWELGSKEDKARRRKEREEKERAEGKMSNAEQTSTVLSVESEASGGLGSGGGAIDVAALDAKARLEIELELLAEMVAIRRERLENMK</sequence>
<evidence type="ECO:0000313" key="3">
    <source>
        <dbReference type="EMBL" id="KAJ5124869.1"/>
    </source>
</evidence>
<keyword evidence="2" id="KW-1133">Transmembrane helix</keyword>
<keyword evidence="4" id="KW-1185">Reference proteome</keyword>
<evidence type="ECO:0000256" key="2">
    <source>
        <dbReference type="SAM" id="Phobius"/>
    </source>
</evidence>
<feature type="compositionally biased region" description="Basic and acidic residues" evidence="1">
    <location>
        <begin position="65"/>
        <end position="83"/>
    </location>
</feature>
<proteinExistence type="predicted"/>
<reference evidence="3" key="1">
    <citation type="submission" date="2022-11" db="EMBL/GenBank/DDBJ databases">
        <authorList>
            <person name="Petersen C."/>
        </authorList>
    </citation>
    <scope>NUCLEOTIDE SEQUENCE</scope>
    <source>
        <strain evidence="3">IBT 22155</strain>
    </source>
</reference>
<dbReference type="OrthoDB" id="10599531at2759"/>
<organism evidence="3 4">
    <name type="scientific">Penicillium bovifimosum</name>
    <dbReference type="NCBI Taxonomy" id="126998"/>
    <lineage>
        <taxon>Eukaryota</taxon>
        <taxon>Fungi</taxon>
        <taxon>Dikarya</taxon>
        <taxon>Ascomycota</taxon>
        <taxon>Pezizomycotina</taxon>
        <taxon>Eurotiomycetes</taxon>
        <taxon>Eurotiomycetidae</taxon>
        <taxon>Eurotiales</taxon>
        <taxon>Aspergillaceae</taxon>
        <taxon>Penicillium</taxon>
    </lineage>
</organism>
<reference evidence="3" key="2">
    <citation type="journal article" date="2023" name="IMA Fungus">
        <title>Comparative genomic study of the Penicillium genus elucidates a diverse pangenome and 15 lateral gene transfer events.</title>
        <authorList>
            <person name="Petersen C."/>
            <person name="Sorensen T."/>
            <person name="Nielsen M.R."/>
            <person name="Sondergaard T.E."/>
            <person name="Sorensen J.L."/>
            <person name="Fitzpatrick D.A."/>
            <person name="Frisvad J.C."/>
            <person name="Nielsen K.L."/>
        </authorList>
    </citation>
    <scope>NUCLEOTIDE SEQUENCE</scope>
    <source>
        <strain evidence="3">IBT 22155</strain>
    </source>
</reference>
<gene>
    <name evidence="3" type="ORF">N7515_008694</name>
</gene>
<keyword evidence="2" id="KW-0472">Membrane</keyword>
<dbReference type="GeneID" id="81408608"/>
<protein>
    <submittedName>
        <fullName evidence="3">Uncharacterized protein</fullName>
    </submittedName>
</protein>
<feature type="region of interest" description="Disordered" evidence="1">
    <location>
        <begin position="65"/>
        <end position="93"/>
    </location>
</feature>
<dbReference type="EMBL" id="JAPQKL010000006">
    <property type="protein sequence ID" value="KAJ5124869.1"/>
    <property type="molecule type" value="Genomic_DNA"/>
</dbReference>
<accession>A0A9W9KWL8</accession>
<dbReference type="RefSeq" id="XP_056519268.1">
    <property type="nucleotide sequence ID" value="XM_056669438.1"/>
</dbReference>
<dbReference type="AlphaFoldDB" id="A0A9W9KWL8"/>
<comment type="caution">
    <text evidence="3">The sequence shown here is derived from an EMBL/GenBank/DDBJ whole genome shotgun (WGS) entry which is preliminary data.</text>
</comment>
<name>A0A9W9KWL8_9EURO</name>